<organism evidence="1 2">
    <name type="scientific">Lithospermum erythrorhizon</name>
    <name type="common">Purple gromwell</name>
    <name type="synonym">Lithospermum officinale var. erythrorhizon</name>
    <dbReference type="NCBI Taxonomy" id="34254"/>
    <lineage>
        <taxon>Eukaryota</taxon>
        <taxon>Viridiplantae</taxon>
        <taxon>Streptophyta</taxon>
        <taxon>Embryophyta</taxon>
        <taxon>Tracheophyta</taxon>
        <taxon>Spermatophyta</taxon>
        <taxon>Magnoliopsida</taxon>
        <taxon>eudicotyledons</taxon>
        <taxon>Gunneridae</taxon>
        <taxon>Pentapetalae</taxon>
        <taxon>asterids</taxon>
        <taxon>lamiids</taxon>
        <taxon>Boraginales</taxon>
        <taxon>Boraginaceae</taxon>
        <taxon>Boraginoideae</taxon>
        <taxon>Lithospermeae</taxon>
        <taxon>Lithospermum</taxon>
    </lineage>
</organism>
<reference evidence="1 2" key="1">
    <citation type="submission" date="2024-01" db="EMBL/GenBank/DDBJ databases">
        <title>The complete chloroplast genome sequence of Lithospermum erythrorhizon: insights into the phylogenetic relationship among Boraginaceae species and the maternal lineages of purple gromwells.</title>
        <authorList>
            <person name="Okada T."/>
            <person name="Watanabe K."/>
        </authorList>
    </citation>
    <scope>NUCLEOTIDE SEQUENCE [LARGE SCALE GENOMIC DNA]</scope>
</reference>
<name>A0AAV3NKY0_LITER</name>
<proteinExistence type="predicted"/>
<protein>
    <submittedName>
        <fullName evidence="1">Uncharacterized protein</fullName>
    </submittedName>
</protein>
<dbReference type="EMBL" id="BAABME010000123">
    <property type="protein sequence ID" value="GAA0139834.1"/>
    <property type="molecule type" value="Genomic_DNA"/>
</dbReference>
<sequence length="85" mass="9648">MVDKGSTIIASTPMIFDDVPIENQGMDLNANNTLDPNDFVDVETREINVENEVDHKVESVEQPIISNELKRSTRDRRPSVRYSSN</sequence>
<dbReference type="Proteomes" id="UP001454036">
    <property type="component" value="Unassembled WGS sequence"/>
</dbReference>
<keyword evidence="2" id="KW-1185">Reference proteome</keyword>
<comment type="caution">
    <text evidence="1">The sequence shown here is derived from an EMBL/GenBank/DDBJ whole genome shotgun (WGS) entry which is preliminary data.</text>
</comment>
<evidence type="ECO:0000313" key="1">
    <source>
        <dbReference type="EMBL" id="GAA0139834.1"/>
    </source>
</evidence>
<accession>A0AAV3NKY0</accession>
<gene>
    <name evidence="1" type="ORF">LIER_01304</name>
</gene>
<evidence type="ECO:0000313" key="2">
    <source>
        <dbReference type="Proteomes" id="UP001454036"/>
    </source>
</evidence>
<dbReference type="AlphaFoldDB" id="A0AAV3NKY0"/>